<dbReference type="InterPro" id="IPR043993">
    <property type="entry name" value="T4SS_pilin"/>
</dbReference>
<feature type="chain" id="PRO_5002534256" description="Integral membrane protein" evidence="2">
    <location>
        <begin position="32"/>
        <end position="134"/>
    </location>
</feature>
<keyword evidence="1" id="KW-0812">Transmembrane</keyword>
<evidence type="ECO:0000313" key="4">
    <source>
        <dbReference type="Proteomes" id="UP000034531"/>
    </source>
</evidence>
<feature type="transmembrane region" description="Helical" evidence="1">
    <location>
        <begin position="89"/>
        <end position="109"/>
    </location>
</feature>
<gene>
    <name evidence="3" type="ORF">UT84_C0021G0007</name>
</gene>
<evidence type="ECO:0000256" key="1">
    <source>
        <dbReference type="SAM" id="Phobius"/>
    </source>
</evidence>
<dbReference type="EMBL" id="LBYI01000021">
    <property type="protein sequence ID" value="KKR49701.1"/>
    <property type="molecule type" value="Genomic_DNA"/>
</dbReference>
<feature type="transmembrane region" description="Helical" evidence="1">
    <location>
        <begin position="55"/>
        <end position="77"/>
    </location>
</feature>
<sequence length="134" mass="14103">MRKKIVKITKRLISPLIASVLTYAVPAAAFAQTQVVPGSIRPIDNAVNVVRGIIQFILVAAFVAAFIFLLIGGIRWIMAGGDEKAVAGARGTITAALIGLVIVLVAYAIIRLVEIFFSVSIITGGVTIPTITTD</sequence>
<evidence type="ECO:0000313" key="3">
    <source>
        <dbReference type="EMBL" id="KKR49701.1"/>
    </source>
</evidence>
<proteinExistence type="predicted"/>
<evidence type="ECO:0000256" key="2">
    <source>
        <dbReference type="SAM" id="SignalP"/>
    </source>
</evidence>
<keyword evidence="1" id="KW-0472">Membrane</keyword>
<dbReference type="Proteomes" id="UP000034531">
    <property type="component" value="Unassembled WGS sequence"/>
</dbReference>
<keyword evidence="2" id="KW-0732">Signal</keyword>
<accession>A0A0G0RIM9</accession>
<organism evidence="3 4">
    <name type="scientific">Candidatus Curtissbacteria bacterium GW2011_GWA1_40_16</name>
    <dbReference type="NCBI Taxonomy" id="1618405"/>
    <lineage>
        <taxon>Bacteria</taxon>
        <taxon>Candidatus Curtissiibacteriota</taxon>
    </lineage>
</organism>
<name>A0A0G0RIM9_9BACT</name>
<feature type="signal peptide" evidence="2">
    <location>
        <begin position="1"/>
        <end position="31"/>
    </location>
</feature>
<comment type="caution">
    <text evidence="3">The sequence shown here is derived from an EMBL/GenBank/DDBJ whole genome shotgun (WGS) entry which is preliminary data.</text>
</comment>
<reference evidence="3 4" key="1">
    <citation type="journal article" date="2015" name="Nature">
        <title>rRNA introns, odd ribosomes, and small enigmatic genomes across a large radiation of phyla.</title>
        <authorList>
            <person name="Brown C.T."/>
            <person name="Hug L.A."/>
            <person name="Thomas B.C."/>
            <person name="Sharon I."/>
            <person name="Castelle C.J."/>
            <person name="Singh A."/>
            <person name="Wilkins M.J."/>
            <person name="Williams K.H."/>
            <person name="Banfield J.F."/>
        </authorList>
    </citation>
    <scope>NUCLEOTIDE SEQUENCE [LARGE SCALE GENOMIC DNA]</scope>
</reference>
<protein>
    <recommendedName>
        <fullName evidence="5">Integral membrane protein</fullName>
    </recommendedName>
</protein>
<evidence type="ECO:0008006" key="5">
    <source>
        <dbReference type="Google" id="ProtNLM"/>
    </source>
</evidence>
<dbReference type="AlphaFoldDB" id="A0A0G0RIM9"/>
<keyword evidence="1" id="KW-1133">Transmembrane helix</keyword>
<feature type="transmembrane region" description="Helical" evidence="1">
    <location>
        <begin position="115"/>
        <end position="132"/>
    </location>
</feature>
<dbReference type="Pfam" id="PF18895">
    <property type="entry name" value="T4SS_pilin"/>
    <property type="match status" value="1"/>
</dbReference>